<dbReference type="AlphaFoldDB" id="A0A346AXD6"/>
<reference evidence="3 4" key="1">
    <citation type="submission" date="2018-05" db="EMBL/GenBank/DDBJ databases">
        <title>Complete genome sequence of Megasphaera sp. AJH120T, isolated from the ceca of a chicken.</title>
        <authorList>
            <person name="Maki J."/>
            <person name="Looft T."/>
        </authorList>
    </citation>
    <scope>NUCLEOTIDE SEQUENCE [LARGE SCALE GENOMIC DNA]</scope>
    <source>
        <strain evidence="3 4">AJH120</strain>
    </source>
</reference>
<keyword evidence="2" id="KW-0812">Transmembrane</keyword>
<keyword evidence="4" id="KW-1185">Reference proteome</keyword>
<dbReference type="OrthoDB" id="1625341at2"/>
<keyword evidence="1" id="KW-0175">Coiled coil</keyword>
<gene>
    <name evidence="3" type="ORF">DKB62_02505</name>
</gene>
<dbReference type="RefSeq" id="WP_107195678.1">
    <property type="nucleotide sequence ID" value="NZ_PSNP01000013.1"/>
</dbReference>
<evidence type="ECO:0000313" key="3">
    <source>
        <dbReference type="EMBL" id="AXL20529.1"/>
    </source>
</evidence>
<sequence length="124" mass="13892">MLSRKAGYIRYAEQRQEAVPADRNFSGLILRTLSVVGLICFFLLTYIALSAAKTDYGYALMNEKRQVQALQRENENLRVDIAKLEAPERIYTVATKQLGMVAPTYVLYGGQSSDSQKEAAHTGR</sequence>
<dbReference type="Proteomes" id="UP000254337">
    <property type="component" value="Chromosome"/>
</dbReference>
<keyword evidence="3" id="KW-0131">Cell cycle</keyword>
<feature type="coiled-coil region" evidence="1">
    <location>
        <begin position="60"/>
        <end position="87"/>
    </location>
</feature>
<dbReference type="GO" id="GO:0051301">
    <property type="term" value="P:cell division"/>
    <property type="evidence" value="ECO:0007669"/>
    <property type="project" value="UniProtKB-KW"/>
</dbReference>
<protein>
    <submittedName>
        <fullName evidence="3">Cell division protein FtsL</fullName>
    </submittedName>
</protein>
<keyword evidence="3" id="KW-0132">Cell division</keyword>
<evidence type="ECO:0000313" key="4">
    <source>
        <dbReference type="Proteomes" id="UP000254337"/>
    </source>
</evidence>
<evidence type="ECO:0000256" key="1">
    <source>
        <dbReference type="SAM" id="Coils"/>
    </source>
</evidence>
<name>A0A346AXD6_9FIRM</name>
<evidence type="ECO:0000256" key="2">
    <source>
        <dbReference type="SAM" id="Phobius"/>
    </source>
</evidence>
<dbReference type="KEGG" id="meg:DKB62_02505"/>
<keyword evidence="2" id="KW-0472">Membrane</keyword>
<feature type="transmembrane region" description="Helical" evidence="2">
    <location>
        <begin position="28"/>
        <end position="49"/>
    </location>
</feature>
<organism evidence="3 4">
    <name type="scientific">Megasphaera stantonii</name>
    <dbReference type="NCBI Taxonomy" id="2144175"/>
    <lineage>
        <taxon>Bacteria</taxon>
        <taxon>Bacillati</taxon>
        <taxon>Bacillota</taxon>
        <taxon>Negativicutes</taxon>
        <taxon>Veillonellales</taxon>
        <taxon>Veillonellaceae</taxon>
        <taxon>Megasphaera</taxon>
    </lineage>
</organism>
<dbReference type="EMBL" id="CP029462">
    <property type="protein sequence ID" value="AXL20529.1"/>
    <property type="molecule type" value="Genomic_DNA"/>
</dbReference>
<proteinExistence type="predicted"/>
<keyword evidence="2" id="KW-1133">Transmembrane helix</keyword>
<accession>A0A346AXD6</accession>